<dbReference type="Gramene" id="Mp5g22170.1">
    <property type="protein sequence ID" value="Mp5g22170.1.cds"/>
    <property type="gene ID" value="Mp5g22170"/>
</dbReference>
<gene>
    <name evidence="10" type="ORF">MARPO_0166s0011</name>
</gene>
<dbReference type="OrthoDB" id="165382at2759"/>
<dbReference type="OMA" id="YYGPLAC"/>
<dbReference type="GO" id="GO:0005769">
    <property type="term" value="C:early endosome"/>
    <property type="evidence" value="ECO:0007669"/>
    <property type="project" value="UniProtKB-SubCell"/>
</dbReference>
<feature type="transmembrane region" description="Helical" evidence="8">
    <location>
        <begin position="164"/>
        <end position="183"/>
    </location>
</feature>
<comment type="subunit">
    <text evidence="8">Homodimer.</text>
</comment>
<keyword evidence="5 8" id="KW-1133">Transmembrane helix</keyword>
<sequence length="452" mass="49834">MGDWVTGAAINIIGSIGINFGTNLLKLGHNQRRKPHRSLHVPATRRERSAVLEAGESGEKTVSRKPVTHFQAWRFGVIVFSLGNCLNFISFGFAAQSLLAALGSVQFVSNVGFAYLVLNETVTGRILFATAFIVVGNIFLVAFGNHQSSTYTNEELLANYKDPLYLGYCALLILIVISQHFVYKRGRHLVMTRGEEAVGTFWRTMVPLSYAIVSGAIGTHSVLFAKSLSILMRLTLSGETQLDAFFTYLIFFLFLGTASFWMARLNEGLAMFDAILIVPMLQIAWTFFSIFTGFIYFEEYQVFDGPRASMFALGMFALFLGMSLLAPQTPKGHGTKSGPPTNPTESIPLMDMVDGPIASDQRELKEKDRKTLVQHILKDATALVAKAKTTCQMLLGMGQDRIPASSVFAMPMLASSRIQWKSANLSNDWLAKLSTDDQELSLGESLHSSAYV</sequence>
<evidence type="ECO:0000313" key="10">
    <source>
        <dbReference type="EMBL" id="PTQ28354.1"/>
    </source>
</evidence>
<comment type="function">
    <text evidence="7 8">Acts as a Mg(2+) transporter. Can also transport other divalent cations such as Fe(2+), Sr(2+), Ba(2+), Mn(2+) and Co(2+) but to a much less extent than Mg(2+).</text>
</comment>
<evidence type="ECO:0000256" key="8">
    <source>
        <dbReference type="RuleBase" id="RU363078"/>
    </source>
</evidence>
<dbReference type="GO" id="GO:0005886">
    <property type="term" value="C:plasma membrane"/>
    <property type="evidence" value="ECO:0007669"/>
    <property type="project" value="UniProtKB-SubCell"/>
</dbReference>
<evidence type="ECO:0000256" key="1">
    <source>
        <dbReference type="ARBA" id="ARBA00004141"/>
    </source>
</evidence>
<evidence type="ECO:0000256" key="7">
    <source>
        <dbReference type="ARBA" id="ARBA00025284"/>
    </source>
</evidence>
<evidence type="ECO:0000256" key="9">
    <source>
        <dbReference type="SAM" id="MobiDB-lite"/>
    </source>
</evidence>
<keyword evidence="11" id="KW-1185">Reference proteome</keyword>
<dbReference type="InterPro" id="IPR037185">
    <property type="entry name" value="EmrE-like"/>
</dbReference>
<evidence type="ECO:0000256" key="5">
    <source>
        <dbReference type="ARBA" id="ARBA00022989"/>
    </source>
</evidence>
<feature type="transmembrane region" description="Helical" evidence="8">
    <location>
        <begin position="275"/>
        <end position="296"/>
    </location>
</feature>
<evidence type="ECO:0000256" key="3">
    <source>
        <dbReference type="ARBA" id="ARBA00022692"/>
    </source>
</evidence>
<dbReference type="AlphaFoldDB" id="A0A2R6W3B2"/>
<feature type="transmembrane region" description="Helical" evidence="8">
    <location>
        <begin position="6"/>
        <end position="25"/>
    </location>
</feature>
<feature type="transmembrane region" description="Helical" evidence="8">
    <location>
        <begin position="99"/>
        <end position="118"/>
    </location>
</feature>
<dbReference type="SUPFAM" id="SSF103481">
    <property type="entry name" value="Multidrug resistance efflux transporter EmrE"/>
    <property type="match status" value="1"/>
</dbReference>
<dbReference type="GO" id="GO:0015095">
    <property type="term" value="F:magnesium ion transmembrane transporter activity"/>
    <property type="evidence" value="ECO:0007669"/>
    <property type="project" value="UniProtKB-UniRule"/>
</dbReference>
<evidence type="ECO:0000256" key="2">
    <source>
        <dbReference type="ARBA" id="ARBA00007001"/>
    </source>
</evidence>
<keyword evidence="3 8" id="KW-0812">Transmembrane</keyword>
<name>A0A2R6W3B2_MARPO</name>
<proteinExistence type="inferred from homology"/>
<organism evidence="10 11">
    <name type="scientific">Marchantia polymorpha</name>
    <name type="common">Common liverwort</name>
    <name type="synonym">Marchantia aquatica</name>
    <dbReference type="NCBI Taxonomy" id="3197"/>
    <lineage>
        <taxon>Eukaryota</taxon>
        <taxon>Viridiplantae</taxon>
        <taxon>Streptophyta</taxon>
        <taxon>Embryophyta</taxon>
        <taxon>Marchantiophyta</taxon>
        <taxon>Marchantiopsida</taxon>
        <taxon>Marchantiidae</taxon>
        <taxon>Marchantiales</taxon>
        <taxon>Marchantiaceae</taxon>
        <taxon>Marchantia</taxon>
    </lineage>
</organism>
<dbReference type="PANTHER" id="PTHR12570">
    <property type="match status" value="1"/>
</dbReference>
<feature type="transmembrane region" description="Helical" evidence="8">
    <location>
        <begin position="308"/>
        <end position="326"/>
    </location>
</feature>
<protein>
    <recommendedName>
        <fullName evidence="8">Probable magnesium transporter</fullName>
    </recommendedName>
</protein>
<feature type="transmembrane region" description="Helical" evidence="8">
    <location>
        <begin position="204"/>
        <end position="225"/>
    </location>
</feature>
<dbReference type="Pfam" id="PF05653">
    <property type="entry name" value="Mg_trans_NIPA"/>
    <property type="match status" value="1"/>
</dbReference>
<comment type="similarity">
    <text evidence="2 8">Belongs to the NIPA (TC 2.A.7) family.</text>
</comment>
<dbReference type="PANTHER" id="PTHR12570:SF9">
    <property type="entry name" value="MAGNESIUM TRANSPORTER NIPA8-RELATED"/>
    <property type="match status" value="1"/>
</dbReference>
<evidence type="ECO:0000313" key="11">
    <source>
        <dbReference type="Proteomes" id="UP000244005"/>
    </source>
</evidence>
<keyword evidence="4 8" id="KW-0967">Endosome</keyword>
<feature type="transmembrane region" description="Helical" evidence="8">
    <location>
        <begin position="245"/>
        <end position="263"/>
    </location>
</feature>
<comment type="subcellular location">
    <subcellularLocation>
        <location evidence="8">Cell membrane</location>
        <topology evidence="8">Multi-pass membrane protein</topology>
    </subcellularLocation>
    <subcellularLocation>
        <location evidence="8">Early endosome</location>
    </subcellularLocation>
    <subcellularLocation>
        <location evidence="1">Membrane</location>
        <topology evidence="1">Multi-pass membrane protein</topology>
    </subcellularLocation>
</comment>
<keyword evidence="6 8" id="KW-0472">Membrane</keyword>
<keyword evidence="8" id="KW-0406">Ion transport</keyword>
<dbReference type="Proteomes" id="UP000244005">
    <property type="component" value="Unassembled WGS sequence"/>
</dbReference>
<reference evidence="11" key="1">
    <citation type="journal article" date="2017" name="Cell">
        <title>Insights into land plant evolution garnered from the Marchantia polymorpha genome.</title>
        <authorList>
            <person name="Bowman J.L."/>
            <person name="Kohchi T."/>
            <person name="Yamato K.T."/>
            <person name="Jenkins J."/>
            <person name="Shu S."/>
            <person name="Ishizaki K."/>
            <person name="Yamaoka S."/>
            <person name="Nishihama R."/>
            <person name="Nakamura Y."/>
            <person name="Berger F."/>
            <person name="Adam C."/>
            <person name="Aki S.S."/>
            <person name="Althoff F."/>
            <person name="Araki T."/>
            <person name="Arteaga-Vazquez M.A."/>
            <person name="Balasubrmanian S."/>
            <person name="Barry K."/>
            <person name="Bauer D."/>
            <person name="Boehm C.R."/>
            <person name="Briginshaw L."/>
            <person name="Caballero-Perez J."/>
            <person name="Catarino B."/>
            <person name="Chen F."/>
            <person name="Chiyoda S."/>
            <person name="Chovatia M."/>
            <person name="Davies K.M."/>
            <person name="Delmans M."/>
            <person name="Demura T."/>
            <person name="Dierschke T."/>
            <person name="Dolan L."/>
            <person name="Dorantes-Acosta A.E."/>
            <person name="Eklund D.M."/>
            <person name="Florent S.N."/>
            <person name="Flores-Sandoval E."/>
            <person name="Fujiyama A."/>
            <person name="Fukuzawa H."/>
            <person name="Galik B."/>
            <person name="Grimanelli D."/>
            <person name="Grimwood J."/>
            <person name="Grossniklaus U."/>
            <person name="Hamada T."/>
            <person name="Haseloff J."/>
            <person name="Hetherington A.J."/>
            <person name="Higo A."/>
            <person name="Hirakawa Y."/>
            <person name="Hundley H.N."/>
            <person name="Ikeda Y."/>
            <person name="Inoue K."/>
            <person name="Inoue S.I."/>
            <person name="Ishida S."/>
            <person name="Jia Q."/>
            <person name="Kakita M."/>
            <person name="Kanazawa T."/>
            <person name="Kawai Y."/>
            <person name="Kawashima T."/>
            <person name="Kennedy M."/>
            <person name="Kinose K."/>
            <person name="Kinoshita T."/>
            <person name="Kohara Y."/>
            <person name="Koide E."/>
            <person name="Komatsu K."/>
            <person name="Kopischke S."/>
            <person name="Kubo M."/>
            <person name="Kyozuka J."/>
            <person name="Lagercrantz U."/>
            <person name="Lin S.S."/>
            <person name="Lindquist E."/>
            <person name="Lipzen A.M."/>
            <person name="Lu C.W."/>
            <person name="De Luna E."/>
            <person name="Martienssen R.A."/>
            <person name="Minamino N."/>
            <person name="Mizutani M."/>
            <person name="Mizutani M."/>
            <person name="Mochizuki N."/>
            <person name="Monte I."/>
            <person name="Mosher R."/>
            <person name="Nagasaki H."/>
            <person name="Nakagami H."/>
            <person name="Naramoto S."/>
            <person name="Nishitani K."/>
            <person name="Ohtani M."/>
            <person name="Okamoto T."/>
            <person name="Okumura M."/>
            <person name="Phillips J."/>
            <person name="Pollak B."/>
            <person name="Reinders A."/>
            <person name="Rovekamp M."/>
            <person name="Sano R."/>
            <person name="Sawa S."/>
            <person name="Schmid M.W."/>
            <person name="Shirakawa M."/>
            <person name="Solano R."/>
            <person name="Spunde A."/>
            <person name="Suetsugu N."/>
            <person name="Sugano S."/>
            <person name="Sugiyama A."/>
            <person name="Sun R."/>
            <person name="Suzuki Y."/>
            <person name="Takenaka M."/>
            <person name="Takezawa D."/>
            <person name="Tomogane H."/>
            <person name="Tsuzuki M."/>
            <person name="Ueda T."/>
            <person name="Umeda M."/>
            <person name="Ward J.M."/>
            <person name="Watanabe Y."/>
            <person name="Yazaki K."/>
            <person name="Yokoyama R."/>
            <person name="Yoshitake Y."/>
            <person name="Yotsui I."/>
            <person name="Zachgo S."/>
            <person name="Schmutz J."/>
        </authorList>
    </citation>
    <scope>NUCLEOTIDE SEQUENCE [LARGE SCALE GENOMIC DNA]</scope>
    <source>
        <strain evidence="11">Tak-1</strain>
    </source>
</reference>
<feature type="transmembrane region" description="Helical" evidence="8">
    <location>
        <begin position="125"/>
        <end position="144"/>
    </location>
</feature>
<keyword evidence="8" id="KW-1003">Cell membrane</keyword>
<evidence type="ECO:0000256" key="6">
    <source>
        <dbReference type="ARBA" id="ARBA00023136"/>
    </source>
</evidence>
<evidence type="ECO:0000256" key="4">
    <source>
        <dbReference type="ARBA" id="ARBA00022753"/>
    </source>
</evidence>
<dbReference type="EMBL" id="KZ772836">
    <property type="protein sequence ID" value="PTQ28354.1"/>
    <property type="molecule type" value="Genomic_DNA"/>
</dbReference>
<accession>A0A2R6W3B2</accession>
<keyword evidence="8" id="KW-0813">Transport</keyword>
<keyword evidence="8" id="KW-0460">Magnesium</keyword>
<dbReference type="InterPro" id="IPR008521">
    <property type="entry name" value="Mg_trans_NIPA"/>
</dbReference>
<feature type="transmembrane region" description="Helical" evidence="8">
    <location>
        <begin position="72"/>
        <end position="93"/>
    </location>
</feature>
<feature type="region of interest" description="Disordered" evidence="9">
    <location>
        <begin position="330"/>
        <end position="349"/>
    </location>
</feature>